<dbReference type="Proteomes" id="UP001201020">
    <property type="component" value="Chromosome"/>
</dbReference>
<name>A0A9Y1BKN9_9ARCH</name>
<reference evidence="1" key="1">
    <citation type="journal article" date="2022" name="Nat. Microbiol.">
        <title>Unique mobile elements and scalable gene flow at the prokaryote-eukaryote boundary revealed by circularized Asgard archaea genomes.</title>
        <authorList>
            <person name="Wu F."/>
            <person name="Speth D.R."/>
            <person name="Philosof A."/>
            <person name="Cremiere A."/>
            <person name="Narayanan A."/>
            <person name="Barco R.A."/>
            <person name="Connon S.A."/>
            <person name="Amend J.P."/>
            <person name="Antoshechkin I.A."/>
            <person name="Orphan V.J."/>
        </authorList>
    </citation>
    <scope>NUCLEOTIDE SEQUENCE</scope>
    <source>
        <strain evidence="1">PM71</strain>
    </source>
</reference>
<dbReference type="EMBL" id="CP084166">
    <property type="protein sequence ID" value="UJG40475.1"/>
    <property type="molecule type" value="Genomic_DNA"/>
</dbReference>
<proteinExistence type="predicted"/>
<organism evidence="1">
    <name type="scientific">Candidatus Heimdallarchaeum aukensis</name>
    <dbReference type="NCBI Taxonomy" id="2876573"/>
    <lineage>
        <taxon>Archaea</taxon>
        <taxon>Promethearchaeati</taxon>
        <taxon>Candidatus Heimdallarchaeota</taxon>
        <taxon>Candidatus Heimdallarchaeia (ex Rinke et al. 2021) (nom. nud.)</taxon>
        <taxon>Candidatus Heimdallarchaeales</taxon>
        <taxon>Candidatus Heimdallarchaeaceae</taxon>
        <taxon>Candidatus Heimdallarchaeum</taxon>
    </lineage>
</organism>
<accession>A0A9Y1BKN9</accession>
<gene>
    <name evidence="1" type="ORF">K9W45_11640</name>
</gene>
<evidence type="ECO:0000313" key="1">
    <source>
        <dbReference type="EMBL" id="UJG40475.1"/>
    </source>
</evidence>
<protein>
    <submittedName>
        <fullName evidence="1">Uncharacterized protein</fullName>
    </submittedName>
</protein>
<dbReference type="AlphaFoldDB" id="A0A9Y1BKN9"/>
<sequence>MMFKQIAADIAEIKWEYKDNTLFLEIKGYLRSAGYSLREPKVKFNEKERKISISLTTQKTENIISTQALVPFTKKIEFSISSKGTWQVFCNGKAITIDI</sequence>